<dbReference type="PANTHER" id="PTHR33602:SF1">
    <property type="entry name" value="REGULATORY PROTEIN RECX FAMILY PROTEIN"/>
    <property type="match status" value="1"/>
</dbReference>
<evidence type="ECO:0000256" key="3">
    <source>
        <dbReference type="ARBA" id="ARBA00018111"/>
    </source>
</evidence>
<sequence length="159" mass="19091">MNDSVKTYTVEEAKRRLERYCAYQERSHRQVRDKLREMRMIPLAIDEVIVHLIKHDFLNEERFARSYARGKFRLKKWGRDRITRSLYAMGLTDYLIEAGLEEIDEDEYQEVFDAVAEKKFASIKDTNPYKAKAKLANYLLYRGFEPDLVYSKIDELYEE</sequence>
<evidence type="ECO:0000256" key="5">
    <source>
        <dbReference type="HAMAP-Rule" id="MF_01114"/>
    </source>
</evidence>
<keyword evidence="4 5" id="KW-0963">Cytoplasm</keyword>
<dbReference type="InterPro" id="IPR003783">
    <property type="entry name" value="Regulatory_RecX"/>
</dbReference>
<keyword evidence="9" id="KW-1185">Reference proteome</keyword>
<dbReference type="PANTHER" id="PTHR33602">
    <property type="entry name" value="REGULATORY PROTEIN RECX FAMILY PROTEIN"/>
    <property type="match status" value="1"/>
</dbReference>
<dbReference type="Proteomes" id="UP000217276">
    <property type="component" value="Chromosome"/>
</dbReference>
<dbReference type="GO" id="GO:0005737">
    <property type="term" value="C:cytoplasm"/>
    <property type="evidence" value="ECO:0007669"/>
    <property type="project" value="UniProtKB-SubCell"/>
</dbReference>
<protein>
    <recommendedName>
        <fullName evidence="3 5">Regulatory protein RecX</fullName>
    </recommendedName>
</protein>
<dbReference type="InterPro" id="IPR053924">
    <property type="entry name" value="RecX_HTH_2nd"/>
</dbReference>
<reference evidence="9" key="1">
    <citation type="submission" date="2017-06" db="EMBL/GenBank/DDBJ databases">
        <title>Capnocytophaga spp. assemblies.</title>
        <authorList>
            <person name="Gulvik C.A."/>
        </authorList>
    </citation>
    <scope>NUCLEOTIDE SEQUENCE [LARGE SCALE GENOMIC DNA]</scope>
    <source>
        <strain evidence="9">H6253</strain>
    </source>
</reference>
<accession>A0A250F9L0</accession>
<evidence type="ECO:0000256" key="2">
    <source>
        <dbReference type="ARBA" id="ARBA00009695"/>
    </source>
</evidence>
<evidence type="ECO:0000259" key="6">
    <source>
        <dbReference type="Pfam" id="PF02631"/>
    </source>
</evidence>
<evidence type="ECO:0000256" key="1">
    <source>
        <dbReference type="ARBA" id="ARBA00004496"/>
    </source>
</evidence>
<comment type="function">
    <text evidence="5">Modulates RecA activity.</text>
</comment>
<feature type="domain" description="RecX second three-helical" evidence="6">
    <location>
        <begin position="59"/>
        <end position="100"/>
    </location>
</feature>
<dbReference type="Gene3D" id="1.10.10.10">
    <property type="entry name" value="Winged helix-like DNA-binding domain superfamily/Winged helix DNA-binding domain"/>
    <property type="match status" value="3"/>
</dbReference>
<dbReference type="GO" id="GO:0006282">
    <property type="term" value="P:regulation of DNA repair"/>
    <property type="evidence" value="ECO:0007669"/>
    <property type="project" value="UniProtKB-UniRule"/>
</dbReference>
<dbReference type="KEGG" id="clk:CGC53_05350"/>
<evidence type="ECO:0000313" key="9">
    <source>
        <dbReference type="Proteomes" id="UP000217276"/>
    </source>
</evidence>
<dbReference type="EMBL" id="CP022384">
    <property type="protein sequence ID" value="ATA81813.1"/>
    <property type="molecule type" value="Genomic_DNA"/>
</dbReference>
<evidence type="ECO:0000259" key="7">
    <source>
        <dbReference type="Pfam" id="PF21981"/>
    </source>
</evidence>
<name>A0A250F9L0_9FLAO</name>
<gene>
    <name evidence="5" type="primary">recX</name>
    <name evidence="8" type="ORF">CGC53_05350</name>
</gene>
<dbReference type="InterPro" id="IPR053925">
    <property type="entry name" value="RecX_HTH_3rd"/>
</dbReference>
<organism evidence="8 9">
    <name type="scientific">Capnocytophaga leadbetteri</name>
    <dbReference type="NCBI Taxonomy" id="327575"/>
    <lineage>
        <taxon>Bacteria</taxon>
        <taxon>Pseudomonadati</taxon>
        <taxon>Bacteroidota</taxon>
        <taxon>Flavobacteriia</taxon>
        <taxon>Flavobacteriales</taxon>
        <taxon>Flavobacteriaceae</taxon>
        <taxon>Capnocytophaga</taxon>
    </lineage>
</organism>
<dbReference type="InterPro" id="IPR036388">
    <property type="entry name" value="WH-like_DNA-bd_sf"/>
</dbReference>
<proteinExistence type="inferred from homology"/>
<evidence type="ECO:0000256" key="4">
    <source>
        <dbReference type="ARBA" id="ARBA00022490"/>
    </source>
</evidence>
<dbReference type="HAMAP" id="MF_01114">
    <property type="entry name" value="RecX"/>
    <property type="match status" value="1"/>
</dbReference>
<dbReference type="RefSeq" id="WP_095913886.1">
    <property type="nucleotide sequence ID" value="NZ_CAUUPF010000053.1"/>
</dbReference>
<feature type="domain" description="RecX third three-helical" evidence="7">
    <location>
        <begin position="106"/>
        <end position="151"/>
    </location>
</feature>
<dbReference type="Pfam" id="PF02631">
    <property type="entry name" value="RecX_HTH2"/>
    <property type="match status" value="1"/>
</dbReference>
<comment type="subcellular location">
    <subcellularLocation>
        <location evidence="1 5">Cytoplasm</location>
    </subcellularLocation>
</comment>
<comment type="similarity">
    <text evidence="2 5">Belongs to the RecX family.</text>
</comment>
<dbReference type="Pfam" id="PF21981">
    <property type="entry name" value="RecX_HTH3"/>
    <property type="match status" value="1"/>
</dbReference>
<evidence type="ECO:0000313" key="8">
    <source>
        <dbReference type="EMBL" id="ATA81813.1"/>
    </source>
</evidence>
<dbReference type="AlphaFoldDB" id="A0A250F9L0"/>